<keyword evidence="1" id="KW-0175">Coiled coil</keyword>
<name>A0A8J7TM72_9BACT</name>
<protein>
    <submittedName>
        <fullName evidence="3">Uncharacterized protein</fullName>
    </submittedName>
</protein>
<evidence type="ECO:0000313" key="3">
    <source>
        <dbReference type="EMBL" id="MBN8660726.1"/>
    </source>
</evidence>
<dbReference type="EMBL" id="JAFLCK010000013">
    <property type="protein sequence ID" value="MBN8660726.1"/>
    <property type="molecule type" value="Genomic_DNA"/>
</dbReference>
<evidence type="ECO:0000313" key="4">
    <source>
        <dbReference type="Proteomes" id="UP000664277"/>
    </source>
</evidence>
<evidence type="ECO:0000256" key="2">
    <source>
        <dbReference type="SAM" id="MobiDB-lite"/>
    </source>
</evidence>
<comment type="caution">
    <text evidence="3">The sequence shown here is derived from an EMBL/GenBank/DDBJ whole genome shotgun (WGS) entry which is preliminary data.</text>
</comment>
<evidence type="ECO:0000256" key="1">
    <source>
        <dbReference type="SAM" id="Coils"/>
    </source>
</evidence>
<gene>
    <name evidence="3" type="ORF">J0M35_10205</name>
</gene>
<dbReference type="Proteomes" id="UP000664277">
    <property type="component" value="Unassembled WGS sequence"/>
</dbReference>
<feature type="region of interest" description="Disordered" evidence="2">
    <location>
        <begin position="290"/>
        <end position="371"/>
    </location>
</feature>
<feature type="coiled-coil region" evidence="1">
    <location>
        <begin position="392"/>
        <end position="419"/>
    </location>
</feature>
<reference evidence="3" key="1">
    <citation type="submission" date="2021-02" db="EMBL/GenBank/DDBJ databases">
        <title>Genome-Resolved Metagenomics of a Microbial Community Performing Photosynthetic Biological Nutrient Removal.</title>
        <authorList>
            <person name="Mcdaniel E.A."/>
        </authorList>
    </citation>
    <scope>NUCLEOTIDE SEQUENCE</scope>
    <source>
        <strain evidence="3">UWPOB_OBS1</strain>
    </source>
</reference>
<dbReference type="AlphaFoldDB" id="A0A8J7TM72"/>
<organism evidence="3 4">
    <name type="scientific">Candidatus Obscuribacter phosphatis</name>
    <dbReference type="NCBI Taxonomy" id="1906157"/>
    <lineage>
        <taxon>Bacteria</taxon>
        <taxon>Bacillati</taxon>
        <taxon>Candidatus Melainabacteria</taxon>
        <taxon>Candidatus Obscuribacterales</taxon>
        <taxon>Candidatus Obscuribacteraceae</taxon>
        <taxon>Candidatus Obscuribacter</taxon>
    </lineage>
</organism>
<accession>A0A8J7TM72</accession>
<proteinExistence type="predicted"/>
<feature type="compositionally biased region" description="Acidic residues" evidence="2">
    <location>
        <begin position="301"/>
        <end position="310"/>
    </location>
</feature>
<sequence>MNFLGGDSNQDDRRLRKDLSKFLKEISARLSERDEKNEGVYSPLCSMRRGKAQRAYEKALKALEQEDLEEAIVFAKRALLHLDMAALHATACPNLASTDADKEDSRLSETLDLKNPVRAEIRRLLQALIEFKLLVEYKNLIVSEELKDKLGLATQYLQDAIELIDTGSDSEIAAKTDAGLVWLSFVAAQVLEDQSHFPSSLIFQTDQKDKRNLGRLLKATRRAGTLINQATKARLAQHSTTGKYLDQAINALIDNDSIDFSKYIDMLGIETNMLQKMLEKHAIEKHAIKKQVKVGKQTKQEEEEQEEEAQEEKTKDEASNDAITEIVMKQTAAIEADQKKRRKRKTENSENTEDLEIDSPHRNRPVNDASLEKTSKVLRRLRRLALSHSHDQISTENVLNRFEEELAALEQANRNNDWQQAAAIADSIKDIRREMKTLLRDSELI</sequence>